<comment type="caution">
    <text evidence="2">The sequence shown here is derived from an EMBL/GenBank/DDBJ whole genome shotgun (WGS) entry which is preliminary data.</text>
</comment>
<dbReference type="CDD" id="cd09917">
    <property type="entry name" value="F-box_SF"/>
    <property type="match status" value="1"/>
</dbReference>
<dbReference type="InterPro" id="IPR036770">
    <property type="entry name" value="Ankyrin_rpt-contain_sf"/>
</dbReference>
<dbReference type="Pfam" id="PF12796">
    <property type="entry name" value="Ank_2"/>
    <property type="match status" value="3"/>
</dbReference>
<dbReference type="GeneID" id="81376436"/>
<feature type="repeat" description="ANK" evidence="1">
    <location>
        <begin position="260"/>
        <end position="281"/>
    </location>
</feature>
<protein>
    <recommendedName>
        <fullName evidence="4">F-box domain-containing protein</fullName>
    </recommendedName>
</protein>
<dbReference type="PROSITE" id="PS50088">
    <property type="entry name" value="ANK_REPEAT"/>
    <property type="match status" value="4"/>
</dbReference>
<organism evidence="2 3">
    <name type="scientific">Penicillium cosmopolitanum</name>
    <dbReference type="NCBI Taxonomy" id="1131564"/>
    <lineage>
        <taxon>Eukaryota</taxon>
        <taxon>Fungi</taxon>
        <taxon>Dikarya</taxon>
        <taxon>Ascomycota</taxon>
        <taxon>Pezizomycotina</taxon>
        <taxon>Eurotiomycetes</taxon>
        <taxon>Eurotiomycetidae</taxon>
        <taxon>Eurotiales</taxon>
        <taxon>Aspergillaceae</taxon>
        <taxon>Penicillium</taxon>
    </lineage>
</organism>
<feature type="repeat" description="ANK" evidence="1">
    <location>
        <begin position="227"/>
        <end position="259"/>
    </location>
</feature>
<dbReference type="SMART" id="SM00248">
    <property type="entry name" value="ANK"/>
    <property type="match status" value="10"/>
</dbReference>
<dbReference type="PROSITE" id="PS50297">
    <property type="entry name" value="ANK_REP_REGION"/>
    <property type="match status" value="2"/>
</dbReference>
<evidence type="ECO:0008006" key="4">
    <source>
        <dbReference type="Google" id="ProtNLM"/>
    </source>
</evidence>
<evidence type="ECO:0000256" key="1">
    <source>
        <dbReference type="PROSITE-ProRule" id="PRU00023"/>
    </source>
</evidence>
<reference evidence="2" key="1">
    <citation type="submission" date="2022-12" db="EMBL/GenBank/DDBJ databases">
        <authorList>
            <person name="Petersen C."/>
        </authorList>
    </citation>
    <scope>NUCLEOTIDE SEQUENCE</scope>
    <source>
        <strain evidence="2">IBT 29677</strain>
    </source>
</reference>
<dbReference type="RefSeq" id="XP_056480963.1">
    <property type="nucleotide sequence ID" value="XM_056637456.1"/>
</dbReference>
<evidence type="ECO:0000313" key="2">
    <source>
        <dbReference type="EMBL" id="KAJ5375933.1"/>
    </source>
</evidence>
<gene>
    <name evidence="2" type="ORF">N7509_012819</name>
</gene>
<feature type="repeat" description="ANK" evidence="1">
    <location>
        <begin position="294"/>
        <end position="327"/>
    </location>
</feature>
<dbReference type="PANTHER" id="PTHR24118">
    <property type="entry name" value="POTE ANKYRIN DOMAIN"/>
    <property type="match status" value="1"/>
</dbReference>
<name>A0A9W9SC57_9EURO</name>
<dbReference type="AlphaFoldDB" id="A0A9W9SC57"/>
<dbReference type="OrthoDB" id="426293at2759"/>
<feature type="repeat" description="ANK" evidence="1">
    <location>
        <begin position="328"/>
        <end position="360"/>
    </location>
</feature>
<proteinExistence type="predicted"/>
<accession>A0A9W9SC57</accession>
<keyword evidence="1" id="KW-0040">ANK repeat</keyword>
<dbReference type="Proteomes" id="UP001147747">
    <property type="component" value="Unassembled WGS sequence"/>
</dbReference>
<reference evidence="2" key="2">
    <citation type="journal article" date="2023" name="IMA Fungus">
        <title>Comparative genomic study of the Penicillium genus elucidates a diverse pangenome and 15 lateral gene transfer events.</title>
        <authorList>
            <person name="Petersen C."/>
            <person name="Sorensen T."/>
            <person name="Nielsen M.R."/>
            <person name="Sondergaard T.E."/>
            <person name="Sorensen J.L."/>
            <person name="Fitzpatrick D.A."/>
            <person name="Frisvad J.C."/>
            <person name="Nielsen K.L."/>
        </authorList>
    </citation>
    <scope>NUCLEOTIDE SEQUENCE</scope>
    <source>
        <strain evidence="2">IBT 29677</strain>
    </source>
</reference>
<dbReference type="SUPFAM" id="SSF48403">
    <property type="entry name" value="Ankyrin repeat"/>
    <property type="match status" value="3"/>
</dbReference>
<sequence>MAPPHLPNEIILMIAQYLTPRGVANLMLGNWELYHLLRGGVIFDRTLGSSRNGAILWACQHDRKDVVLAMLHRQGEFGYRDWQGFDIVSETPSSELHLPLRFAAFYGHVEIIKILLDWNINTIREDLRALPAAVSGQHLDAVKVLLEYSAKVPGDSPETSPFEDDYILEESPPVSEASFTPAHRHRRFLNQAFVDAIRHGHDEIVEVLVADGRAQISLTEAARLGNERMSPLGVAAEAGHEGALQILFEAGWDVNLRDGNGRTPLFIAAASGQEAIARMLLGRKDINADLANNQGHTPLLEASRKGHVAIIEQLLAAENVNVNPSTSSGQSALSFVASQGIENAVRLFLSAGAHPDTRDHIGRSPLSLAAGAGFPAIVELLLAVDGVDPDSKCKQSQTPLAYSVLSGRFPGRVNGEKTNTTADRDEQQMLDILRGSIEERMACLGVEEEALGNGVALSIMNLLLEDNRVDPNSRDAKGRSVLCLAILRGELAAVRLLVSSKKIDLKSKIYRNLTPVDLVKEKYRRKRFSESRFTSDKST</sequence>
<dbReference type="PANTHER" id="PTHR24118:SF99">
    <property type="entry name" value="POTE ANKYRIN DOMAIN FAMILY MEMBER 3C-RELATED"/>
    <property type="match status" value="1"/>
</dbReference>
<keyword evidence="3" id="KW-1185">Reference proteome</keyword>
<dbReference type="InterPro" id="IPR002110">
    <property type="entry name" value="Ankyrin_rpt"/>
</dbReference>
<evidence type="ECO:0000313" key="3">
    <source>
        <dbReference type="Proteomes" id="UP001147747"/>
    </source>
</evidence>
<dbReference type="Pfam" id="PF00023">
    <property type="entry name" value="Ank"/>
    <property type="match status" value="1"/>
</dbReference>
<dbReference type="Gene3D" id="1.25.40.20">
    <property type="entry name" value="Ankyrin repeat-containing domain"/>
    <property type="match status" value="4"/>
</dbReference>
<dbReference type="EMBL" id="JAPZBU010000012">
    <property type="protein sequence ID" value="KAJ5375933.1"/>
    <property type="molecule type" value="Genomic_DNA"/>
</dbReference>